<evidence type="ECO:0000313" key="3">
    <source>
        <dbReference type="EMBL" id="MDC1901023.1"/>
    </source>
</evidence>
<dbReference type="Proteomes" id="UP001181247">
    <property type="component" value="Unassembled WGS sequence"/>
</dbReference>
<dbReference type="Proteomes" id="UP001222603">
    <property type="component" value="Unassembled WGS sequence"/>
</dbReference>
<organism evidence="5 6">
    <name type="scientific">Bacteroides uniformis</name>
    <dbReference type="NCBI Taxonomy" id="820"/>
    <lineage>
        <taxon>Bacteria</taxon>
        <taxon>Pseudomonadati</taxon>
        <taxon>Bacteroidota</taxon>
        <taxon>Bacteroidia</taxon>
        <taxon>Bacteroidales</taxon>
        <taxon>Bacteroidaceae</taxon>
        <taxon>Bacteroides</taxon>
    </lineage>
</organism>
<dbReference type="EMBL" id="JAWDEU010000002">
    <property type="protein sequence ID" value="MDU0246064.1"/>
    <property type="molecule type" value="Genomic_DNA"/>
</dbReference>
<feature type="domain" description="Carrier" evidence="1">
    <location>
        <begin position="1"/>
        <end position="76"/>
    </location>
</feature>
<reference evidence="2" key="2">
    <citation type="submission" date="2022-10" db="EMBL/GenBank/DDBJ databases">
        <title>Human gut microbiome strain richness.</title>
        <authorList>
            <person name="Chen-Liaw A."/>
        </authorList>
    </citation>
    <scope>NUCLEOTIDE SEQUENCE</scope>
    <source>
        <strain evidence="3">1001713st1_F9_1001713B170221_170320</strain>
        <strain evidence="2">BSD2780061687st1_G10_BSD2780061687b_171204</strain>
    </source>
</reference>
<accession>A0A412B8U8</accession>
<gene>
    <name evidence="5" type="ORF">DWY92_13785</name>
    <name evidence="3" type="ORF">POZ10_10370</name>
    <name evidence="2" type="ORF">POZ22_09330</name>
    <name evidence="4" type="ORF">RVH16_15290</name>
</gene>
<dbReference type="InterPro" id="IPR036736">
    <property type="entry name" value="ACP-like_sf"/>
</dbReference>
<name>A0A412B8U8_BACUN</name>
<dbReference type="RefSeq" id="WP_117964461.1">
    <property type="nucleotide sequence ID" value="NZ_CAXSUA010000006.1"/>
</dbReference>
<evidence type="ECO:0000313" key="5">
    <source>
        <dbReference type="EMBL" id="RGQ49666.1"/>
    </source>
</evidence>
<reference evidence="4" key="3">
    <citation type="submission" date="2023-10" db="EMBL/GenBank/DDBJ databases">
        <title>Genome of Potential pathogenic bacteria in Crohn's disease.</title>
        <authorList>
            <person name="Rodriguez-Palacios A."/>
        </authorList>
    </citation>
    <scope>NUCLEOTIDE SEQUENCE</scope>
    <source>
        <strain evidence="4">CavFT-hAR50</strain>
    </source>
</reference>
<evidence type="ECO:0000313" key="2">
    <source>
        <dbReference type="EMBL" id="MDC1854978.1"/>
    </source>
</evidence>
<reference evidence="5 6" key="1">
    <citation type="submission" date="2018-08" db="EMBL/GenBank/DDBJ databases">
        <title>A genome reference for cultivated species of the human gut microbiota.</title>
        <authorList>
            <person name="Zou Y."/>
            <person name="Xue W."/>
            <person name="Luo G."/>
        </authorList>
    </citation>
    <scope>NUCLEOTIDE SEQUENCE [LARGE SCALE GENOMIC DNA]</scope>
    <source>
        <strain evidence="5 6">AF28-11</strain>
    </source>
</reference>
<dbReference type="EMBL" id="QRTH01000007">
    <property type="protein sequence ID" value="RGQ49666.1"/>
    <property type="molecule type" value="Genomic_DNA"/>
</dbReference>
<sequence length="78" mass="9103">MELNDFIEKFAEQFEETEKTVFNPHTRFKELDEWTSLTALSIIAMIDEEYNISLKSNDLAKSSTIEELFVKIVNNANQ</sequence>
<dbReference type="SUPFAM" id="SSF47336">
    <property type="entry name" value="ACP-like"/>
    <property type="match status" value="1"/>
</dbReference>
<evidence type="ECO:0000313" key="6">
    <source>
        <dbReference type="Proteomes" id="UP000283680"/>
    </source>
</evidence>
<dbReference type="Gene3D" id="1.10.1200.10">
    <property type="entry name" value="ACP-like"/>
    <property type="match status" value="1"/>
</dbReference>
<dbReference type="Proteomes" id="UP000283680">
    <property type="component" value="Unassembled WGS sequence"/>
</dbReference>
<dbReference type="EMBL" id="JAQNSB010000012">
    <property type="protein sequence ID" value="MDC1854978.1"/>
    <property type="molecule type" value="Genomic_DNA"/>
</dbReference>
<dbReference type="InterPro" id="IPR009081">
    <property type="entry name" value="PP-bd_ACP"/>
</dbReference>
<evidence type="ECO:0000259" key="1">
    <source>
        <dbReference type="PROSITE" id="PS50075"/>
    </source>
</evidence>
<proteinExistence type="predicted"/>
<protein>
    <submittedName>
        <fullName evidence="5">Acyl carrier protein</fullName>
    </submittedName>
</protein>
<evidence type="ECO:0000313" key="4">
    <source>
        <dbReference type="EMBL" id="MDU0246064.1"/>
    </source>
</evidence>
<dbReference type="Pfam" id="PF00550">
    <property type="entry name" value="PP-binding"/>
    <property type="match status" value="1"/>
</dbReference>
<dbReference type="PROSITE" id="PS50075">
    <property type="entry name" value="CARRIER"/>
    <property type="match status" value="1"/>
</dbReference>
<dbReference type="Proteomes" id="UP001214113">
    <property type="component" value="Unassembled WGS sequence"/>
</dbReference>
<dbReference type="EMBL" id="JAQNSI010000296">
    <property type="protein sequence ID" value="MDC1901023.1"/>
    <property type="molecule type" value="Genomic_DNA"/>
</dbReference>
<comment type="caution">
    <text evidence="5">The sequence shown here is derived from an EMBL/GenBank/DDBJ whole genome shotgun (WGS) entry which is preliminary data.</text>
</comment>
<dbReference type="AlphaFoldDB" id="A0A412B8U8"/>